<dbReference type="PROSITE" id="PS50222">
    <property type="entry name" value="EF_HAND_2"/>
    <property type="match status" value="1"/>
</dbReference>
<sequence>MEGTLFKRGGGTSLFGRKNWKERYFVLGSDAALRYYESEAAYKAKPESPLKMKAMSVKGAEAHRIEGDDLAGLPDGADPSQGFSIDTASGRTLLMMCAPTGSPKSAQLWMRAFKASDGEIQVVEFTNAASGKHRVTMRKAGVSLSKRNSYKIPGMVMQISDFQKLSLFQSLDIDGNSSISLEEWVLAFENSKSREFQAWMSEILKQIRDMEGGFRPLQRV</sequence>
<dbReference type="PROSITE" id="PS50003">
    <property type="entry name" value="PH_DOMAIN"/>
    <property type="match status" value="1"/>
</dbReference>
<evidence type="ECO:0000259" key="1">
    <source>
        <dbReference type="PROSITE" id="PS50003"/>
    </source>
</evidence>
<name>A0A5A8C2H9_CAFRO</name>
<evidence type="ECO:0000259" key="2">
    <source>
        <dbReference type="PROSITE" id="PS50222"/>
    </source>
</evidence>
<dbReference type="InterPro" id="IPR001849">
    <property type="entry name" value="PH_domain"/>
</dbReference>
<dbReference type="SUPFAM" id="SSF50729">
    <property type="entry name" value="PH domain-like"/>
    <property type="match status" value="1"/>
</dbReference>
<dbReference type="Gene3D" id="2.30.29.30">
    <property type="entry name" value="Pleckstrin-homology domain (PH domain)/Phosphotyrosine-binding domain (PTB)"/>
    <property type="match status" value="1"/>
</dbReference>
<evidence type="ECO:0008006" key="5">
    <source>
        <dbReference type="Google" id="ProtNLM"/>
    </source>
</evidence>
<feature type="domain" description="EF-hand" evidence="2">
    <location>
        <begin position="159"/>
        <end position="194"/>
    </location>
</feature>
<organism evidence="3 4">
    <name type="scientific">Cafeteria roenbergensis</name>
    <name type="common">Marine flagellate</name>
    <dbReference type="NCBI Taxonomy" id="33653"/>
    <lineage>
        <taxon>Eukaryota</taxon>
        <taxon>Sar</taxon>
        <taxon>Stramenopiles</taxon>
        <taxon>Bigyra</taxon>
        <taxon>Opalozoa</taxon>
        <taxon>Bicosoecida</taxon>
        <taxon>Cafeteriaceae</taxon>
        <taxon>Cafeteria</taxon>
    </lineage>
</organism>
<evidence type="ECO:0000313" key="4">
    <source>
        <dbReference type="Proteomes" id="UP000325113"/>
    </source>
</evidence>
<gene>
    <name evidence="3" type="ORF">FNF31_07668</name>
</gene>
<dbReference type="AlphaFoldDB" id="A0A5A8C2H9"/>
<dbReference type="InterPro" id="IPR011993">
    <property type="entry name" value="PH-like_dom_sf"/>
</dbReference>
<evidence type="ECO:0000313" key="3">
    <source>
        <dbReference type="EMBL" id="KAA0146985.1"/>
    </source>
</evidence>
<dbReference type="Proteomes" id="UP000325113">
    <property type="component" value="Unassembled WGS sequence"/>
</dbReference>
<dbReference type="SUPFAM" id="SSF47473">
    <property type="entry name" value="EF-hand"/>
    <property type="match status" value="1"/>
</dbReference>
<dbReference type="GO" id="GO:0005509">
    <property type="term" value="F:calcium ion binding"/>
    <property type="evidence" value="ECO:0007669"/>
    <property type="project" value="InterPro"/>
</dbReference>
<dbReference type="InterPro" id="IPR002048">
    <property type="entry name" value="EF_hand_dom"/>
</dbReference>
<accession>A0A5A8C2H9</accession>
<feature type="domain" description="PH" evidence="1">
    <location>
        <begin position="1"/>
        <end position="118"/>
    </location>
</feature>
<proteinExistence type="predicted"/>
<dbReference type="EMBL" id="VLTM01000173">
    <property type="protein sequence ID" value="KAA0146985.1"/>
    <property type="molecule type" value="Genomic_DNA"/>
</dbReference>
<comment type="caution">
    <text evidence="3">The sequence shown here is derived from an EMBL/GenBank/DDBJ whole genome shotgun (WGS) entry which is preliminary data.</text>
</comment>
<reference evidence="3 4" key="1">
    <citation type="submission" date="2019-07" db="EMBL/GenBank/DDBJ databases">
        <title>Genomes of Cafeteria roenbergensis.</title>
        <authorList>
            <person name="Fischer M.G."/>
            <person name="Hackl T."/>
            <person name="Roman M."/>
        </authorList>
    </citation>
    <scope>NUCLEOTIDE SEQUENCE [LARGE SCALE GENOMIC DNA]</scope>
    <source>
        <strain evidence="3 4">Cflag</strain>
    </source>
</reference>
<dbReference type="Pfam" id="PF00169">
    <property type="entry name" value="PH"/>
    <property type="match status" value="1"/>
</dbReference>
<protein>
    <recommendedName>
        <fullName evidence="5">Calmodulin</fullName>
    </recommendedName>
</protein>
<dbReference type="SMART" id="SM00233">
    <property type="entry name" value="PH"/>
    <property type="match status" value="1"/>
</dbReference>
<dbReference type="InterPro" id="IPR011992">
    <property type="entry name" value="EF-hand-dom_pair"/>
</dbReference>